<evidence type="ECO:0000256" key="1">
    <source>
        <dbReference type="SAM" id="MobiDB-lite"/>
    </source>
</evidence>
<dbReference type="AlphaFoldDB" id="A0A699HAS9"/>
<evidence type="ECO:0000259" key="2">
    <source>
        <dbReference type="Pfam" id="PF07727"/>
    </source>
</evidence>
<feature type="region of interest" description="Disordered" evidence="1">
    <location>
        <begin position="114"/>
        <end position="148"/>
    </location>
</feature>
<dbReference type="InterPro" id="IPR013103">
    <property type="entry name" value="RVT_2"/>
</dbReference>
<dbReference type="PANTHER" id="PTHR34222">
    <property type="entry name" value="GAG_PRE-INTEGRS DOMAIN-CONTAINING PROTEIN"/>
    <property type="match status" value="1"/>
</dbReference>
<dbReference type="InterPro" id="IPR043502">
    <property type="entry name" value="DNA/RNA_pol_sf"/>
</dbReference>
<accession>A0A699HAS9</accession>
<reference evidence="3" key="1">
    <citation type="journal article" date="2019" name="Sci. Rep.">
        <title>Draft genome of Tanacetum cinerariifolium, the natural source of mosquito coil.</title>
        <authorList>
            <person name="Yamashiro T."/>
            <person name="Shiraishi A."/>
            <person name="Satake H."/>
            <person name="Nakayama K."/>
        </authorList>
    </citation>
    <scope>NUCLEOTIDE SEQUENCE</scope>
</reference>
<sequence>MLIALSAKNKLKLINGDYDEPSIDSSLKAYWERANDMLISWILNTVSEQIANEIVELKQSNCTIDVYYHKLKGLWDEIDAIEFPYACTCQILLMQPLPLVAKAYNMLRQEEKQRDFPKHPVSTPVTLNTYNQRNNQPTNPTNPTNVTHNERRNTFRKWIFCGYCKKEGHHKEECYKLLSYPHGHPLQHKYQPPSQRASPANREQRLVNMMIGDTLPPMDTPLYSMNYSNHCSTSNTTDVVESHWVFKIKHNADGNIERYKARLVAKGFNQKEGIDYNETFAPVAKMVTLRIILAVAIHHDWIIEQLNVNNAFLHGDLHEEVYMQVPQGYSQTLPPNTVYKLKKSIYGLKQANRQWFERLTTFLKTLGFKQSYVDTSLFTLQTATTSLGLLVYVDDILIAIN</sequence>
<dbReference type="EMBL" id="BKCJ010128778">
    <property type="protein sequence ID" value="GEX76749.1"/>
    <property type="molecule type" value="Genomic_DNA"/>
</dbReference>
<protein>
    <submittedName>
        <fullName evidence="3">Retrovirus-related Pol polyprotein from transposon TNT 1-94</fullName>
    </submittedName>
</protein>
<feature type="domain" description="Reverse transcriptase Ty1/copia-type" evidence="2">
    <location>
        <begin position="239"/>
        <end position="399"/>
    </location>
</feature>
<dbReference type="Pfam" id="PF07727">
    <property type="entry name" value="RVT_2"/>
    <property type="match status" value="1"/>
</dbReference>
<feature type="compositionally biased region" description="Low complexity" evidence="1">
    <location>
        <begin position="128"/>
        <end position="147"/>
    </location>
</feature>
<dbReference type="SUPFAM" id="SSF56672">
    <property type="entry name" value="DNA/RNA polymerases"/>
    <property type="match status" value="1"/>
</dbReference>
<comment type="caution">
    <text evidence="3">The sequence shown here is derived from an EMBL/GenBank/DDBJ whole genome shotgun (WGS) entry which is preliminary data.</text>
</comment>
<dbReference type="PANTHER" id="PTHR34222:SF99">
    <property type="entry name" value="PROTEIN, PUTATIVE-RELATED"/>
    <property type="match status" value="1"/>
</dbReference>
<proteinExistence type="predicted"/>
<gene>
    <name evidence="3" type="ORF">Tci_348724</name>
</gene>
<organism evidence="3">
    <name type="scientific">Tanacetum cinerariifolium</name>
    <name type="common">Dalmatian daisy</name>
    <name type="synonym">Chrysanthemum cinerariifolium</name>
    <dbReference type="NCBI Taxonomy" id="118510"/>
    <lineage>
        <taxon>Eukaryota</taxon>
        <taxon>Viridiplantae</taxon>
        <taxon>Streptophyta</taxon>
        <taxon>Embryophyta</taxon>
        <taxon>Tracheophyta</taxon>
        <taxon>Spermatophyta</taxon>
        <taxon>Magnoliopsida</taxon>
        <taxon>eudicotyledons</taxon>
        <taxon>Gunneridae</taxon>
        <taxon>Pentapetalae</taxon>
        <taxon>asterids</taxon>
        <taxon>campanulids</taxon>
        <taxon>Asterales</taxon>
        <taxon>Asteraceae</taxon>
        <taxon>Asteroideae</taxon>
        <taxon>Anthemideae</taxon>
        <taxon>Anthemidinae</taxon>
        <taxon>Tanacetum</taxon>
    </lineage>
</organism>
<name>A0A699HAS9_TANCI</name>
<evidence type="ECO:0000313" key="3">
    <source>
        <dbReference type="EMBL" id="GEX76749.1"/>
    </source>
</evidence>